<organism evidence="1 2">
    <name type="scientific">Eretmocerus hayati</name>
    <dbReference type="NCBI Taxonomy" id="131215"/>
    <lineage>
        <taxon>Eukaryota</taxon>
        <taxon>Metazoa</taxon>
        <taxon>Ecdysozoa</taxon>
        <taxon>Arthropoda</taxon>
        <taxon>Hexapoda</taxon>
        <taxon>Insecta</taxon>
        <taxon>Pterygota</taxon>
        <taxon>Neoptera</taxon>
        <taxon>Endopterygota</taxon>
        <taxon>Hymenoptera</taxon>
        <taxon>Apocrita</taxon>
        <taxon>Proctotrupomorpha</taxon>
        <taxon>Chalcidoidea</taxon>
        <taxon>Aphelinidae</taxon>
        <taxon>Aphelininae</taxon>
        <taxon>Eretmocerus</taxon>
    </lineage>
</organism>
<evidence type="ECO:0000313" key="2">
    <source>
        <dbReference type="Proteomes" id="UP001239111"/>
    </source>
</evidence>
<keyword evidence="2" id="KW-1185">Reference proteome</keyword>
<name>A0ACC2NL63_9HYME</name>
<sequence length="264" mass="29330">MDTGKNRLSLVCLVHEQERAILLYRTRAKTGEKPCALGRVEPRWKDLCFETGRIGHGQKQTEHGMFGTRTETGHAIIPDTGKNGREDLCSVTGQGLGWARRLCIDTGRNGHGRRRTELDIFPTRAKTGVEICARNGLRLVCWVHGQQGQCSYIGHGQKRLEDLCFDTGGNGHGSKKTALLIFLTRTGTGNAIIPDTGENEHGEKRTELGSFPIRSGMGLEICASRWAGTDTDESEQRSSFFPHGQIRDMYHNGHGQKQARRLVH</sequence>
<gene>
    <name evidence="1" type="ORF">QAD02_002897</name>
</gene>
<evidence type="ECO:0000313" key="1">
    <source>
        <dbReference type="EMBL" id="KAJ8671638.1"/>
    </source>
</evidence>
<comment type="caution">
    <text evidence="1">The sequence shown here is derived from an EMBL/GenBank/DDBJ whole genome shotgun (WGS) entry which is preliminary data.</text>
</comment>
<accession>A0ACC2NL63</accession>
<proteinExistence type="predicted"/>
<reference evidence="1" key="1">
    <citation type="submission" date="2023-04" db="EMBL/GenBank/DDBJ databases">
        <title>A chromosome-level genome assembly of the parasitoid wasp Eretmocerus hayati.</title>
        <authorList>
            <person name="Zhong Y."/>
            <person name="Liu S."/>
            <person name="Liu Y."/>
        </authorList>
    </citation>
    <scope>NUCLEOTIDE SEQUENCE</scope>
    <source>
        <strain evidence="1">ZJU_SS_LIU_2023</strain>
    </source>
</reference>
<dbReference type="Proteomes" id="UP001239111">
    <property type="component" value="Chromosome 3"/>
</dbReference>
<protein>
    <submittedName>
        <fullName evidence="1">Uncharacterized protein</fullName>
    </submittedName>
</protein>
<dbReference type="EMBL" id="CM056743">
    <property type="protein sequence ID" value="KAJ8671638.1"/>
    <property type="molecule type" value="Genomic_DNA"/>
</dbReference>